<evidence type="ECO:0000313" key="1">
    <source>
        <dbReference type="EMBL" id="NMR35484.1"/>
    </source>
</evidence>
<accession>A0A848N7M7</accession>
<sequence>MSTKLYLRKNSGNVKISLRYRPDRQTNIVIATPFTIEAEKWDSKKEIYSESFKKKKPTNEIDKKQNIFIDEFNFKLSEFKTSIYSFILNNNFDVSSRNKTFNNEKSLFIPFYINFIRFMFKQ</sequence>
<dbReference type="Proteomes" id="UP000548067">
    <property type="component" value="Unassembled WGS sequence"/>
</dbReference>
<comment type="caution">
    <text evidence="1">The sequence shown here is derived from an EMBL/GenBank/DDBJ whole genome shotgun (WGS) entry which is preliminary data.</text>
</comment>
<name>A0A848N7M7_9FLAO</name>
<protein>
    <recommendedName>
        <fullName evidence="3">Arm DNA-binding domain-containing protein</fullName>
    </recommendedName>
</protein>
<dbReference type="EMBL" id="JABCJF010000008">
    <property type="protein sequence ID" value="NMR35484.1"/>
    <property type="molecule type" value="Genomic_DNA"/>
</dbReference>
<proteinExistence type="predicted"/>
<dbReference type="RefSeq" id="WP_169322052.1">
    <property type="nucleotide sequence ID" value="NZ_JABCJF010000008.1"/>
</dbReference>
<dbReference type="AlphaFoldDB" id="A0A848N7M7"/>
<gene>
    <name evidence="1" type="ORF">HIO71_14950</name>
</gene>
<organism evidence="1 2">
    <name type="scientific">Chryseobacterium aquaticum</name>
    <dbReference type="NCBI Taxonomy" id="452084"/>
    <lineage>
        <taxon>Bacteria</taxon>
        <taxon>Pseudomonadati</taxon>
        <taxon>Bacteroidota</taxon>
        <taxon>Flavobacteriia</taxon>
        <taxon>Flavobacteriales</taxon>
        <taxon>Weeksellaceae</taxon>
        <taxon>Chryseobacterium group</taxon>
        <taxon>Chryseobacterium</taxon>
    </lineage>
</organism>
<reference evidence="1 2" key="1">
    <citation type="submission" date="2020-04" db="EMBL/GenBank/DDBJ databases">
        <title>Genome analysis and antimicrobial resistance characteristics of Chryseobacterium aquaticum isolated from farmed salmonids.</title>
        <authorList>
            <person name="Saticioglu I.B."/>
            <person name="Duman M."/>
            <person name="Altun S."/>
        </authorList>
    </citation>
    <scope>NUCLEOTIDE SEQUENCE [LARGE SCALE GENOMIC DNA]</scope>
    <source>
        <strain evidence="1 2">C-174</strain>
    </source>
</reference>
<evidence type="ECO:0008006" key="3">
    <source>
        <dbReference type="Google" id="ProtNLM"/>
    </source>
</evidence>
<evidence type="ECO:0000313" key="2">
    <source>
        <dbReference type="Proteomes" id="UP000548067"/>
    </source>
</evidence>